<name>A0A328ANV8_9CAUL</name>
<dbReference type="Pfam" id="PF01425">
    <property type="entry name" value="Amidase"/>
    <property type="match status" value="1"/>
</dbReference>
<dbReference type="NCBIfam" id="NF006006">
    <property type="entry name" value="PRK08137.1"/>
    <property type="match status" value="1"/>
</dbReference>
<evidence type="ECO:0000313" key="4">
    <source>
        <dbReference type="Proteomes" id="UP000249725"/>
    </source>
</evidence>
<dbReference type="PANTHER" id="PTHR42678:SF34">
    <property type="entry name" value="OS04G0183300 PROTEIN"/>
    <property type="match status" value="1"/>
</dbReference>
<dbReference type="InterPro" id="IPR023631">
    <property type="entry name" value="Amidase_dom"/>
</dbReference>
<dbReference type="InterPro" id="IPR036928">
    <property type="entry name" value="AS_sf"/>
</dbReference>
<dbReference type="EC" id="3.5.1.4" evidence="3"/>
<dbReference type="PANTHER" id="PTHR42678">
    <property type="entry name" value="AMIDASE"/>
    <property type="match status" value="1"/>
</dbReference>
<dbReference type="SUPFAM" id="SSF75304">
    <property type="entry name" value="Amidase signature (AS) enzymes"/>
    <property type="match status" value="1"/>
</dbReference>
<dbReference type="OrthoDB" id="8872210at2"/>
<keyword evidence="1" id="KW-0732">Signal</keyword>
<organism evidence="3 4">
    <name type="scientific">Phenylobacterium deserti</name>
    <dbReference type="NCBI Taxonomy" id="1914756"/>
    <lineage>
        <taxon>Bacteria</taxon>
        <taxon>Pseudomonadati</taxon>
        <taxon>Pseudomonadota</taxon>
        <taxon>Alphaproteobacteria</taxon>
        <taxon>Caulobacterales</taxon>
        <taxon>Caulobacteraceae</taxon>
        <taxon>Phenylobacterium</taxon>
    </lineage>
</organism>
<feature type="signal peptide" evidence="1">
    <location>
        <begin position="1"/>
        <end position="20"/>
    </location>
</feature>
<keyword evidence="3" id="KW-0378">Hydrolase</keyword>
<protein>
    <submittedName>
        <fullName evidence="3">Amidase</fullName>
        <ecNumber evidence="3">3.5.1.4</ecNumber>
    </submittedName>
</protein>
<evidence type="ECO:0000259" key="2">
    <source>
        <dbReference type="Pfam" id="PF01425"/>
    </source>
</evidence>
<feature type="domain" description="Amidase" evidence="2">
    <location>
        <begin position="46"/>
        <end position="495"/>
    </location>
</feature>
<reference evidence="4" key="1">
    <citation type="submission" date="2018-05" db="EMBL/GenBank/DDBJ databases">
        <authorList>
            <person name="Li X."/>
        </authorList>
    </citation>
    <scope>NUCLEOTIDE SEQUENCE [LARGE SCALE GENOMIC DNA]</scope>
    <source>
        <strain evidence="4">YIM 73061</strain>
    </source>
</reference>
<comment type="caution">
    <text evidence="3">The sequence shown here is derived from an EMBL/GenBank/DDBJ whole genome shotgun (WGS) entry which is preliminary data.</text>
</comment>
<keyword evidence="4" id="KW-1185">Reference proteome</keyword>
<dbReference type="Proteomes" id="UP000249725">
    <property type="component" value="Unassembled WGS sequence"/>
</dbReference>
<dbReference type="Gene3D" id="3.90.1300.10">
    <property type="entry name" value="Amidase signature (AS) domain"/>
    <property type="match status" value="1"/>
</dbReference>
<proteinExistence type="predicted"/>
<evidence type="ECO:0000313" key="3">
    <source>
        <dbReference type="EMBL" id="RAK56702.1"/>
    </source>
</evidence>
<feature type="chain" id="PRO_5016381777" evidence="1">
    <location>
        <begin position="21"/>
        <end position="530"/>
    </location>
</feature>
<dbReference type="AlphaFoldDB" id="A0A328ANV8"/>
<gene>
    <name evidence="3" type="ORF">DJ018_01610</name>
</gene>
<dbReference type="RefSeq" id="WP_111513053.1">
    <property type="nucleotide sequence ID" value="NZ_QFYR01000001.1"/>
</dbReference>
<sequence length="530" mass="54356">MFRTFALAALFASAATGALAQPLGPYASAKDQQAAMTSGAVTSEALVRAALGRIADLDHRGTKLNSVIVISPRAMADAQAMDAERRAGKIRGPLHGVPVLIKDNIESNDGTATTAGSLALKDNVTGRDAPLVQRLKAAGAVIIGKTNLSEWANYRSTQSISGWSAMGGLVHNPYALDRNACGSSSGSGAAVAAGFAALAVGTETDGSVTCPASFNGLVGFKPTLGLVSRTHVVPISPEQDTAGPMTRTVADAAALLAGMAGSDPADPTTRPADARKVDYLAALDANALKGARIGVLRREGGSAKLQAAFDQALETMRQAGAVLVDVKALPDAQLSQIGEAEDASLKAEFKAAINAYLATTPAAVKTRTLDDLIAFNAATPAETAIFGQEIFEAANKSPPLTDTGYKAKRAAAKRLAGPEGIDRMLKQANVEAIVMSGGPPAALVDPVNGDNFSGPSTSLAAVAGYPHLNLPVGQVSGLPVSLSIIGTAWSDARILSLGYALEQALPAWRPPEFLPTVNVRPELARALDVD</sequence>
<evidence type="ECO:0000256" key="1">
    <source>
        <dbReference type="SAM" id="SignalP"/>
    </source>
</evidence>
<dbReference type="EMBL" id="QFYR01000001">
    <property type="protein sequence ID" value="RAK56702.1"/>
    <property type="molecule type" value="Genomic_DNA"/>
</dbReference>
<accession>A0A328ANV8</accession>
<dbReference type="GO" id="GO:0004040">
    <property type="term" value="F:amidase activity"/>
    <property type="evidence" value="ECO:0007669"/>
    <property type="project" value="UniProtKB-EC"/>
</dbReference>